<feature type="transmembrane region" description="Helical" evidence="1">
    <location>
        <begin position="72"/>
        <end position="96"/>
    </location>
</feature>
<evidence type="ECO:0000313" key="2">
    <source>
        <dbReference type="EMBL" id="RAH56910.1"/>
    </source>
</evidence>
<dbReference type="RefSeq" id="XP_025514832.1">
    <property type="nucleotide sequence ID" value="XM_025659922.1"/>
</dbReference>
<proteinExistence type="predicted"/>
<keyword evidence="1" id="KW-1133">Transmembrane helix</keyword>
<gene>
    <name evidence="2" type="ORF">BO85DRAFT_44837</name>
</gene>
<keyword evidence="3" id="KW-1185">Reference proteome</keyword>
<dbReference type="AlphaFoldDB" id="A0A8G1R365"/>
<sequence length="109" mass="12241">MLSIEPSFGPNLAGYALMFSLLFPQIFFTCISWCISQRLFSSGRKNLGCFLAMEDLERTVNGVSVGEHSFGFIFFILLVSVFVWVAAAIAVALVLFNIHCRFRSVSVYR</sequence>
<keyword evidence="1" id="KW-0472">Membrane</keyword>
<reference evidence="2 3" key="1">
    <citation type="submission" date="2018-02" db="EMBL/GenBank/DDBJ databases">
        <title>The genomes of Aspergillus section Nigri reveals drivers in fungal speciation.</title>
        <authorList>
            <consortium name="DOE Joint Genome Institute"/>
            <person name="Vesth T.C."/>
            <person name="Nybo J."/>
            <person name="Theobald S."/>
            <person name="Brandl J."/>
            <person name="Frisvad J.C."/>
            <person name="Nielsen K.F."/>
            <person name="Lyhne E.K."/>
            <person name="Kogle M.E."/>
            <person name="Kuo A."/>
            <person name="Riley R."/>
            <person name="Clum A."/>
            <person name="Nolan M."/>
            <person name="Lipzen A."/>
            <person name="Salamov A."/>
            <person name="Henrissat B."/>
            <person name="Wiebenga A."/>
            <person name="De vries R.P."/>
            <person name="Grigoriev I.V."/>
            <person name="Mortensen U.H."/>
            <person name="Andersen M.R."/>
            <person name="Baker S.E."/>
        </authorList>
    </citation>
    <scope>NUCLEOTIDE SEQUENCE [LARGE SCALE GENOMIC DNA]</scope>
    <source>
        <strain evidence="2 3">CBS 112811</strain>
    </source>
</reference>
<protein>
    <submittedName>
        <fullName evidence="2">Uncharacterized protein</fullName>
    </submittedName>
</protein>
<accession>A0A8G1R365</accession>
<evidence type="ECO:0000256" key="1">
    <source>
        <dbReference type="SAM" id="Phobius"/>
    </source>
</evidence>
<name>A0A8G1R365_9EURO</name>
<dbReference type="Proteomes" id="UP000249526">
    <property type="component" value="Unassembled WGS sequence"/>
</dbReference>
<dbReference type="EMBL" id="KZ825064">
    <property type="protein sequence ID" value="RAH56910.1"/>
    <property type="molecule type" value="Genomic_DNA"/>
</dbReference>
<keyword evidence="1" id="KW-0812">Transmembrane</keyword>
<evidence type="ECO:0000313" key="3">
    <source>
        <dbReference type="Proteomes" id="UP000249526"/>
    </source>
</evidence>
<feature type="transmembrane region" description="Helical" evidence="1">
    <location>
        <begin position="12"/>
        <end position="35"/>
    </location>
</feature>
<organism evidence="2 3">
    <name type="scientific">Aspergillus piperis CBS 112811</name>
    <dbReference type="NCBI Taxonomy" id="1448313"/>
    <lineage>
        <taxon>Eukaryota</taxon>
        <taxon>Fungi</taxon>
        <taxon>Dikarya</taxon>
        <taxon>Ascomycota</taxon>
        <taxon>Pezizomycotina</taxon>
        <taxon>Eurotiomycetes</taxon>
        <taxon>Eurotiomycetidae</taxon>
        <taxon>Eurotiales</taxon>
        <taxon>Aspergillaceae</taxon>
        <taxon>Aspergillus</taxon>
        <taxon>Aspergillus subgen. Circumdati</taxon>
    </lineage>
</organism>
<dbReference type="GeneID" id="37163324"/>